<dbReference type="AlphaFoldDB" id="A0A4U9QZ87"/>
<dbReference type="OrthoDB" id="1952294at2"/>
<dbReference type="RefSeq" id="WP_138209295.1">
    <property type="nucleotide sequence ID" value="NZ_CBCRUQ010000009.1"/>
</dbReference>
<name>A0A4U9QZ87_HATHI</name>
<dbReference type="EMBL" id="LR590481">
    <property type="protein sequence ID" value="VTQ84264.1"/>
    <property type="molecule type" value="Genomic_DNA"/>
</dbReference>
<evidence type="ECO:0000313" key="2">
    <source>
        <dbReference type="Proteomes" id="UP000308489"/>
    </source>
</evidence>
<dbReference type="Proteomes" id="UP000308489">
    <property type="component" value="Chromosome 1"/>
</dbReference>
<organism evidence="1 2">
    <name type="scientific">Hathewaya histolytica</name>
    <name type="common">Clostridium histolyticum</name>
    <dbReference type="NCBI Taxonomy" id="1498"/>
    <lineage>
        <taxon>Bacteria</taxon>
        <taxon>Bacillati</taxon>
        <taxon>Bacillota</taxon>
        <taxon>Clostridia</taxon>
        <taxon>Eubacteriales</taxon>
        <taxon>Clostridiaceae</taxon>
        <taxon>Hathewaya</taxon>
    </lineage>
</organism>
<dbReference type="KEGG" id="hhw:NCTC503_00509"/>
<reference evidence="1 2" key="1">
    <citation type="submission" date="2019-05" db="EMBL/GenBank/DDBJ databases">
        <authorList>
            <consortium name="Pathogen Informatics"/>
        </authorList>
    </citation>
    <scope>NUCLEOTIDE SEQUENCE [LARGE SCALE GENOMIC DNA]</scope>
    <source>
        <strain evidence="1 2">NCTC503</strain>
    </source>
</reference>
<gene>
    <name evidence="1" type="ORF">NCTC503_00509</name>
</gene>
<keyword evidence="2" id="KW-1185">Reference proteome</keyword>
<protein>
    <submittedName>
        <fullName evidence="1">Uncharacterized protein</fullName>
    </submittedName>
</protein>
<accession>A0A4U9QZ87</accession>
<proteinExistence type="predicted"/>
<sequence length="167" mass="19350">MLKVIEYEQAKKENIEFDIYTPLNIEFGVWNISKEPTIYWRTGDFVGSLMEIGIGQHKKDIRSITLTICKNVYEVDYYCGSKFNISKGSPILDLKNITNEIYTNENGTLKVYIESKSVSIIFLENRISECLKNDNVYFYLDDNKLLVGLRVNNISEENKTILKKALI</sequence>
<evidence type="ECO:0000313" key="1">
    <source>
        <dbReference type="EMBL" id="VTQ84264.1"/>
    </source>
</evidence>